<gene>
    <name evidence="3" type="ORF">DVH24_015067</name>
</gene>
<dbReference type="STRING" id="3750.A0A498K2Z4"/>
<evidence type="ECO:0000313" key="4">
    <source>
        <dbReference type="Proteomes" id="UP000290289"/>
    </source>
</evidence>
<reference evidence="3 4" key="1">
    <citation type="submission" date="2018-10" db="EMBL/GenBank/DDBJ databases">
        <title>A high-quality apple genome assembly.</title>
        <authorList>
            <person name="Hu J."/>
        </authorList>
    </citation>
    <scope>NUCLEOTIDE SEQUENCE [LARGE SCALE GENOMIC DNA]</scope>
    <source>
        <strain evidence="4">cv. HFTH1</strain>
        <tissue evidence="3">Young leaf</tissue>
    </source>
</reference>
<evidence type="ECO:0000313" key="3">
    <source>
        <dbReference type="EMBL" id="RXI01718.1"/>
    </source>
</evidence>
<sequence length="160" mass="17906">MVSLFGLFRLIGSVQSGRPGTAGLFTGTTKILDGKHQFEDKDRVPRNIPGGNVTSCGKKNITFKSSVEFIEGFNKKSENKCRLDINKFADLTNEEFQATGQGYKRIHLPEIMYNSSKAAPDNNFRYENVTDVPKSKDYFSIGASIWLRSKAKVMTVVCMH</sequence>
<feature type="domain" description="Cathepsin propeptide inhibitor" evidence="2">
    <location>
        <begin position="61"/>
        <end position="96"/>
    </location>
</feature>
<dbReference type="Gene3D" id="3.90.70.10">
    <property type="entry name" value="Cysteine proteinases"/>
    <property type="match status" value="1"/>
</dbReference>
<protein>
    <recommendedName>
        <fullName evidence="2">Cathepsin propeptide inhibitor domain-containing protein</fullName>
    </recommendedName>
</protein>
<dbReference type="Proteomes" id="UP000290289">
    <property type="component" value="Chromosome 4"/>
</dbReference>
<proteinExistence type="predicted"/>
<feature type="signal peptide" evidence="1">
    <location>
        <begin position="1"/>
        <end position="16"/>
    </location>
</feature>
<evidence type="ECO:0000256" key="1">
    <source>
        <dbReference type="SAM" id="SignalP"/>
    </source>
</evidence>
<name>A0A498K2Z4_MALDO</name>
<dbReference type="SUPFAM" id="SSF54001">
    <property type="entry name" value="Cysteine proteinases"/>
    <property type="match status" value="1"/>
</dbReference>
<feature type="chain" id="PRO_5019793228" description="Cathepsin propeptide inhibitor domain-containing protein" evidence="1">
    <location>
        <begin position="17"/>
        <end position="160"/>
    </location>
</feature>
<organism evidence="3 4">
    <name type="scientific">Malus domestica</name>
    <name type="common">Apple</name>
    <name type="synonym">Pyrus malus</name>
    <dbReference type="NCBI Taxonomy" id="3750"/>
    <lineage>
        <taxon>Eukaryota</taxon>
        <taxon>Viridiplantae</taxon>
        <taxon>Streptophyta</taxon>
        <taxon>Embryophyta</taxon>
        <taxon>Tracheophyta</taxon>
        <taxon>Spermatophyta</taxon>
        <taxon>Magnoliopsida</taxon>
        <taxon>eudicotyledons</taxon>
        <taxon>Gunneridae</taxon>
        <taxon>Pentapetalae</taxon>
        <taxon>rosids</taxon>
        <taxon>fabids</taxon>
        <taxon>Rosales</taxon>
        <taxon>Rosaceae</taxon>
        <taxon>Amygdaloideae</taxon>
        <taxon>Maleae</taxon>
        <taxon>Malus</taxon>
    </lineage>
</organism>
<accession>A0A498K2Z4</accession>
<dbReference type="Pfam" id="PF08246">
    <property type="entry name" value="Inhibitor_I29"/>
    <property type="match status" value="1"/>
</dbReference>
<keyword evidence="4" id="KW-1185">Reference proteome</keyword>
<comment type="caution">
    <text evidence="3">The sequence shown here is derived from an EMBL/GenBank/DDBJ whole genome shotgun (WGS) entry which is preliminary data.</text>
</comment>
<dbReference type="EMBL" id="RDQH01000330">
    <property type="protein sequence ID" value="RXI01718.1"/>
    <property type="molecule type" value="Genomic_DNA"/>
</dbReference>
<dbReference type="InterPro" id="IPR013201">
    <property type="entry name" value="Prot_inhib_I29"/>
</dbReference>
<dbReference type="InterPro" id="IPR038765">
    <property type="entry name" value="Papain-like_cys_pep_sf"/>
</dbReference>
<keyword evidence="1" id="KW-0732">Signal</keyword>
<dbReference type="AlphaFoldDB" id="A0A498K2Z4"/>
<evidence type="ECO:0000259" key="2">
    <source>
        <dbReference type="Pfam" id="PF08246"/>
    </source>
</evidence>